<evidence type="ECO:0000313" key="11">
    <source>
        <dbReference type="Proteomes" id="UP001237642"/>
    </source>
</evidence>
<evidence type="ECO:0000256" key="6">
    <source>
        <dbReference type="ARBA" id="ARBA00023136"/>
    </source>
</evidence>
<protein>
    <recommendedName>
        <fullName evidence="12">Trichome birefringence-like N-terminal domain-containing protein</fullName>
    </recommendedName>
</protein>
<evidence type="ECO:0000313" key="10">
    <source>
        <dbReference type="EMBL" id="KAK1353941.1"/>
    </source>
</evidence>
<feature type="signal peptide" evidence="7">
    <location>
        <begin position="1"/>
        <end position="24"/>
    </location>
</feature>
<dbReference type="PANTHER" id="PTHR32285:SF30">
    <property type="entry name" value="PROTEIN TRICHOME BIREFRINGENCE-LIKE 42"/>
    <property type="match status" value="1"/>
</dbReference>
<accession>A0AAD8LYH3</accession>
<keyword evidence="5" id="KW-1133">Transmembrane helix</keyword>
<dbReference type="EMBL" id="JAUIZM010000012">
    <property type="protein sequence ID" value="KAK1353941.1"/>
    <property type="molecule type" value="Genomic_DNA"/>
</dbReference>
<evidence type="ECO:0000259" key="9">
    <source>
        <dbReference type="Pfam" id="PF14416"/>
    </source>
</evidence>
<keyword evidence="4" id="KW-0735">Signal-anchor</keyword>
<keyword evidence="3" id="KW-0812">Transmembrane</keyword>
<dbReference type="GO" id="GO:0016413">
    <property type="term" value="F:O-acetyltransferase activity"/>
    <property type="evidence" value="ECO:0007669"/>
    <property type="project" value="InterPro"/>
</dbReference>
<feature type="domain" description="Trichome birefringence-like N-terminal" evidence="9">
    <location>
        <begin position="32"/>
        <end position="84"/>
    </location>
</feature>
<dbReference type="InterPro" id="IPR025846">
    <property type="entry name" value="TBL_N"/>
</dbReference>
<dbReference type="GO" id="GO:0005794">
    <property type="term" value="C:Golgi apparatus"/>
    <property type="evidence" value="ECO:0007669"/>
    <property type="project" value="TreeGrafter"/>
</dbReference>
<evidence type="ECO:0000256" key="1">
    <source>
        <dbReference type="ARBA" id="ARBA00004167"/>
    </source>
</evidence>
<reference evidence="10" key="2">
    <citation type="submission" date="2023-05" db="EMBL/GenBank/DDBJ databases">
        <authorList>
            <person name="Schelkunov M.I."/>
        </authorList>
    </citation>
    <scope>NUCLEOTIDE SEQUENCE</scope>
    <source>
        <strain evidence="10">Hsosn_3</strain>
        <tissue evidence="10">Leaf</tissue>
    </source>
</reference>
<feature type="domain" description="Trichome birefringence-like C-terminal" evidence="8">
    <location>
        <begin position="381"/>
        <end position="645"/>
    </location>
</feature>
<keyword evidence="11" id="KW-1185">Reference proteome</keyword>
<evidence type="ECO:0000259" key="8">
    <source>
        <dbReference type="Pfam" id="PF13839"/>
    </source>
</evidence>
<dbReference type="PANTHER" id="PTHR32285">
    <property type="entry name" value="PROTEIN TRICHOME BIREFRINGENCE-LIKE 9-RELATED"/>
    <property type="match status" value="1"/>
</dbReference>
<evidence type="ECO:0008006" key="12">
    <source>
        <dbReference type="Google" id="ProtNLM"/>
    </source>
</evidence>
<dbReference type="InterPro" id="IPR026057">
    <property type="entry name" value="TBL_C"/>
</dbReference>
<evidence type="ECO:0000256" key="3">
    <source>
        <dbReference type="ARBA" id="ARBA00022692"/>
    </source>
</evidence>
<comment type="similarity">
    <text evidence="2">Belongs to the PC-esterase family. TBL subfamily.</text>
</comment>
<dbReference type="Pfam" id="PF14416">
    <property type="entry name" value="PMR5N"/>
    <property type="match status" value="2"/>
</dbReference>
<keyword evidence="6" id="KW-0472">Membrane</keyword>
<evidence type="ECO:0000256" key="2">
    <source>
        <dbReference type="ARBA" id="ARBA00007727"/>
    </source>
</evidence>
<name>A0AAD8LYH3_9APIA</name>
<keyword evidence="7" id="KW-0732">Signal</keyword>
<dbReference type="InterPro" id="IPR029962">
    <property type="entry name" value="TBL"/>
</dbReference>
<comment type="subcellular location">
    <subcellularLocation>
        <location evidence="1">Membrane</location>
        <topology evidence="1">Single-pass membrane protein</topology>
    </subcellularLocation>
</comment>
<proteinExistence type="inferred from homology"/>
<evidence type="ECO:0000256" key="7">
    <source>
        <dbReference type="SAM" id="SignalP"/>
    </source>
</evidence>
<evidence type="ECO:0000256" key="5">
    <source>
        <dbReference type="ARBA" id="ARBA00022989"/>
    </source>
</evidence>
<dbReference type="Proteomes" id="UP001237642">
    <property type="component" value="Unassembled WGS sequence"/>
</dbReference>
<sequence>MNMLVLPFIFIYNVLVLFQQQAGAVTVVKGSKCDYFQGSWVADYTYPLYNVSSCPFIEREFNCQRNGRPDQLYLHYRWQPHACNLQRFDGRNFLEKMRGKSIMFVGDSLSRNQWNSMVCLLHSAVPTANYTTSLLGDVATLTFTDYGVKVMRDRNVFLVDLVREKIGRVLRLDSVEQSSKLWTGIDVVVFNTWHWWNRRGPTQPWDFIRVGNKVYKDMDRLVAFEIALNTWANWMNTKFDPSKTKAFFQGISPSHYNGTGWGEPKAKTCVGQKQPILGSTYPGGMPAALGVLKNEPKAKSLHQEANEEKYSTEVGKVNGQTEAYRKSSCNFYEGSWVYDDSYPLYDGSTCTFINPGLNCQKNGRPDKLYLKYRWNPTGCDLARFDGKDFLERSRGKKIMFVGDSLSSNQWQSLTCMVQNAVPEAKYTWVQHKSSSSLTFPEFEVSIMYMKDGFLVDLEFRDIGKVLRLDSISINRSKQWKDCDILIFNSYHWWLHTGRLRTWDYFQIGDKVIKEMDHMDAYNIALSTWGKWVDSNIDSTKTQVFFQGISAVHYEGKGWNEPMANSCNAQTQPIPGSNYPGQRYPGEPIVKSTLAKMGTPVILLDITLLTQLRKDGHPSRYADGGIDCSHWCVAGVPDSWNEILYTILVDM</sequence>
<comment type="caution">
    <text evidence="10">The sequence shown here is derived from an EMBL/GenBank/DDBJ whole genome shotgun (WGS) entry which is preliminary data.</text>
</comment>
<dbReference type="Pfam" id="PF13839">
    <property type="entry name" value="PC-Esterase"/>
    <property type="match status" value="2"/>
</dbReference>
<reference evidence="10" key="1">
    <citation type="submission" date="2023-02" db="EMBL/GenBank/DDBJ databases">
        <title>Genome of toxic invasive species Heracleum sosnowskyi carries increased number of genes despite the absence of recent whole-genome duplications.</title>
        <authorList>
            <person name="Schelkunov M."/>
            <person name="Shtratnikova V."/>
            <person name="Makarenko M."/>
            <person name="Klepikova A."/>
            <person name="Omelchenko D."/>
            <person name="Novikova G."/>
            <person name="Obukhova E."/>
            <person name="Bogdanov V."/>
            <person name="Penin A."/>
            <person name="Logacheva M."/>
        </authorList>
    </citation>
    <scope>NUCLEOTIDE SEQUENCE</scope>
    <source>
        <strain evidence="10">Hsosn_3</strain>
        <tissue evidence="10">Leaf</tissue>
    </source>
</reference>
<feature type="domain" description="Trichome birefringence-like N-terminal" evidence="9">
    <location>
        <begin position="328"/>
        <end position="380"/>
    </location>
</feature>
<feature type="domain" description="Trichome birefringence-like C-terminal" evidence="8">
    <location>
        <begin position="85"/>
        <end position="291"/>
    </location>
</feature>
<dbReference type="GO" id="GO:0016020">
    <property type="term" value="C:membrane"/>
    <property type="evidence" value="ECO:0007669"/>
    <property type="project" value="UniProtKB-SubCell"/>
</dbReference>
<organism evidence="10 11">
    <name type="scientific">Heracleum sosnowskyi</name>
    <dbReference type="NCBI Taxonomy" id="360622"/>
    <lineage>
        <taxon>Eukaryota</taxon>
        <taxon>Viridiplantae</taxon>
        <taxon>Streptophyta</taxon>
        <taxon>Embryophyta</taxon>
        <taxon>Tracheophyta</taxon>
        <taxon>Spermatophyta</taxon>
        <taxon>Magnoliopsida</taxon>
        <taxon>eudicotyledons</taxon>
        <taxon>Gunneridae</taxon>
        <taxon>Pentapetalae</taxon>
        <taxon>asterids</taxon>
        <taxon>campanulids</taxon>
        <taxon>Apiales</taxon>
        <taxon>Apiaceae</taxon>
        <taxon>Apioideae</taxon>
        <taxon>apioid superclade</taxon>
        <taxon>Tordylieae</taxon>
        <taxon>Tordyliinae</taxon>
        <taxon>Heracleum</taxon>
    </lineage>
</organism>
<dbReference type="AlphaFoldDB" id="A0AAD8LYH3"/>
<evidence type="ECO:0000256" key="4">
    <source>
        <dbReference type="ARBA" id="ARBA00022968"/>
    </source>
</evidence>
<gene>
    <name evidence="10" type="ORF">POM88_052306</name>
</gene>
<feature type="chain" id="PRO_5042010186" description="Trichome birefringence-like N-terminal domain-containing protein" evidence="7">
    <location>
        <begin position="25"/>
        <end position="650"/>
    </location>
</feature>